<sequence length="88" mass="9788">MPEKPGSFKHYCELVGPMNISEFKYRYNLDKQVVVLYTGCSIGETGANVLVGIQVARGEIDEFQACGSSLGYDYVVVTDDNEFSLLMH</sequence>
<dbReference type="InterPro" id="IPR001721">
    <property type="entry name" value="TD_ACT-like"/>
</dbReference>
<organism evidence="1 2">
    <name type="scientific">Prunus persica</name>
    <name type="common">Peach</name>
    <name type="synonym">Amygdalus persica</name>
    <dbReference type="NCBI Taxonomy" id="3760"/>
    <lineage>
        <taxon>Eukaryota</taxon>
        <taxon>Viridiplantae</taxon>
        <taxon>Streptophyta</taxon>
        <taxon>Embryophyta</taxon>
        <taxon>Tracheophyta</taxon>
        <taxon>Spermatophyta</taxon>
        <taxon>Magnoliopsida</taxon>
        <taxon>eudicotyledons</taxon>
        <taxon>Gunneridae</taxon>
        <taxon>Pentapetalae</taxon>
        <taxon>rosids</taxon>
        <taxon>fabids</taxon>
        <taxon>Rosales</taxon>
        <taxon>Rosaceae</taxon>
        <taxon>Amygdaloideae</taxon>
        <taxon>Amygdaleae</taxon>
        <taxon>Prunus</taxon>
    </lineage>
</organism>
<proteinExistence type="predicted"/>
<dbReference type="AlphaFoldDB" id="M5Y1A5"/>
<dbReference type="InterPro" id="IPR045865">
    <property type="entry name" value="ACT-like_dom_sf"/>
</dbReference>
<dbReference type="OMA" id="IDEFQAC"/>
<dbReference type="STRING" id="3760.M5Y1A5"/>
<accession>M5Y1A5</accession>
<dbReference type="HOGENOM" id="CLU_2473209_0_0_1"/>
<dbReference type="Gene3D" id="3.40.1020.10">
    <property type="entry name" value="Biosynthetic Threonine Deaminase, Domain 3"/>
    <property type="match status" value="2"/>
</dbReference>
<dbReference type="Gramene" id="ONI28577">
    <property type="protein sequence ID" value="ONI28577"/>
    <property type="gene ID" value="PRUPE_1G149200"/>
</dbReference>
<dbReference type="EMBL" id="CM007651">
    <property type="protein sequence ID" value="ONI28577.1"/>
    <property type="molecule type" value="Genomic_DNA"/>
</dbReference>
<reference evidence="1 2" key="1">
    <citation type="journal article" date="2013" name="Nat. Genet.">
        <title>The high-quality draft genome of peach (Prunus persica) identifies unique patterns of genetic diversity, domestication and genome evolution.</title>
        <authorList>
            <consortium name="International Peach Genome Initiative"/>
            <person name="Verde I."/>
            <person name="Abbott A.G."/>
            <person name="Scalabrin S."/>
            <person name="Jung S."/>
            <person name="Shu S."/>
            <person name="Marroni F."/>
            <person name="Zhebentyayeva T."/>
            <person name="Dettori M.T."/>
            <person name="Grimwood J."/>
            <person name="Cattonaro F."/>
            <person name="Zuccolo A."/>
            <person name="Rossini L."/>
            <person name="Jenkins J."/>
            <person name="Vendramin E."/>
            <person name="Meisel L.A."/>
            <person name="Decroocq V."/>
            <person name="Sosinski B."/>
            <person name="Prochnik S."/>
            <person name="Mitros T."/>
            <person name="Policriti A."/>
            <person name="Cipriani G."/>
            <person name="Dondini L."/>
            <person name="Ficklin S."/>
            <person name="Goodstein D.M."/>
            <person name="Xuan P."/>
            <person name="Del Fabbro C."/>
            <person name="Aramini V."/>
            <person name="Copetti D."/>
            <person name="Gonzalez S."/>
            <person name="Horner D.S."/>
            <person name="Falchi R."/>
            <person name="Lucas S."/>
            <person name="Mica E."/>
            <person name="Maldonado J."/>
            <person name="Lazzari B."/>
            <person name="Bielenberg D."/>
            <person name="Pirona R."/>
            <person name="Miculan M."/>
            <person name="Barakat A."/>
            <person name="Testolin R."/>
            <person name="Stella A."/>
            <person name="Tartarini S."/>
            <person name="Tonutti P."/>
            <person name="Arus P."/>
            <person name="Orellana A."/>
            <person name="Wells C."/>
            <person name="Main D."/>
            <person name="Vizzotto G."/>
            <person name="Silva H."/>
            <person name="Salamini F."/>
            <person name="Schmutz J."/>
            <person name="Morgante M."/>
            <person name="Rokhsar D.S."/>
        </authorList>
    </citation>
    <scope>NUCLEOTIDE SEQUENCE [LARGE SCALE GENOMIC DNA]</scope>
    <source>
        <strain evidence="2">cv. Nemared</strain>
    </source>
</reference>
<dbReference type="SUPFAM" id="SSF55021">
    <property type="entry name" value="ACT-like"/>
    <property type="match status" value="1"/>
</dbReference>
<dbReference type="eggNOG" id="KOG1250">
    <property type="taxonomic scope" value="Eukaryota"/>
</dbReference>
<protein>
    <submittedName>
        <fullName evidence="1">Uncharacterized protein</fullName>
    </submittedName>
</protein>
<dbReference type="Pfam" id="PF00585">
    <property type="entry name" value="Thr_dehydrat_C"/>
    <property type="match status" value="1"/>
</dbReference>
<dbReference type="Proteomes" id="UP000006882">
    <property type="component" value="Chromosome G1"/>
</dbReference>
<keyword evidence="2" id="KW-1185">Reference proteome</keyword>
<evidence type="ECO:0000313" key="2">
    <source>
        <dbReference type="Proteomes" id="UP000006882"/>
    </source>
</evidence>
<name>M5Y1A5_PRUPE</name>
<gene>
    <name evidence="1" type="ORF">PRUPE_1G149200</name>
</gene>
<evidence type="ECO:0000313" key="1">
    <source>
        <dbReference type="EMBL" id="ONI28577.1"/>
    </source>
</evidence>
<dbReference type="InterPro" id="IPR038110">
    <property type="entry name" value="TD_ACT-like_sf"/>
</dbReference>
<dbReference type="PROSITE" id="PS51672">
    <property type="entry name" value="ACT_LIKE"/>
    <property type="match status" value="1"/>
</dbReference>